<evidence type="ECO:0000313" key="1">
    <source>
        <dbReference type="EMBL" id="QBR83013.1"/>
    </source>
</evidence>
<reference evidence="1 2" key="1">
    <citation type="submission" date="2019-03" db="EMBL/GenBank/DDBJ databases">
        <title>Diverse conjugative elements silence natural transformation in Legionella species.</title>
        <authorList>
            <person name="Durieux I."/>
            <person name="Ginevra C."/>
            <person name="Attaiech L."/>
            <person name="Picq K."/>
            <person name="Juan P.A."/>
            <person name="Jarraud S."/>
            <person name="Charpentier X."/>
        </authorList>
    </citation>
    <scope>NUCLEOTIDE SEQUENCE [LARGE SCALE GENOMIC DNA]</scope>
    <source>
        <strain evidence="1 2">HL-0427-4011</strain>
    </source>
</reference>
<dbReference type="Proteomes" id="UP000295517">
    <property type="component" value="Chromosome"/>
</dbReference>
<evidence type="ECO:0000313" key="2">
    <source>
        <dbReference type="Proteomes" id="UP000295517"/>
    </source>
</evidence>
<proteinExistence type="predicted"/>
<name>A0AAX1ED16_9GAMM</name>
<accession>A0AAX1ED16</accession>
<protein>
    <recommendedName>
        <fullName evidence="3">Peptidase C58 YopT-type domain-containing protein</fullName>
    </recommendedName>
</protein>
<gene>
    <name evidence="1" type="ORF">E3983_00770</name>
</gene>
<organism evidence="1 2">
    <name type="scientific">Legionella israelensis</name>
    <dbReference type="NCBI Taxonomy" id="454"/>
    <lineage>
        <taxon>Bacteria</taxon>
        <taxon>Pseudomonadati</taxon>
        <taxon>Pseudomonadota</taxon>
        <taxon>Gammaproteobacteria</taxon>
        <taxon>Legionellales</taxon>
        <taxon>Legionellaceae</taxon>
        <taxon>Legionella</taxon>
    </lineage>
</organism>
<dbReference type="RefSeq" id="WP_135059511.1">
    <property type="nucleotide sequence ID" value="NZ_CP038254.1"/>
</dbReference>
<dbReference type="EMBL" id="CP038254">
    <property type="protein sequence ID" value="QBR83013.1"/>
    <property type="molecule type" value="Genomic_DNA"/>
</dbReference>
<sequence>MVNFKFISQFNGFYMPFFKDDIKASHAKLIPHERFTGACAGTVAATLETLILRKPFSSHFFKFDPRSLHPHPDSCVKNQFRYEKDTEHFFSIFLRDRLKVSQTGYPDDEHYCHEPNELLNAISNDPDINQIILMNVIFKLKNAQMGKEFRQDHMIAMLQHEGQYYFVDPDAGIAVFDNIANFKMWLKQEMFEGELKHFVEPIDKKIVLSSNKQNEDGMILPVSLETQTVSMQHYHYSSSPQPPFLHSKL</sequence>
<evidence type="ECO:0008006" key="3">
    <source>
        <dbReference type="Google" id="ProtNLM"/>
    </source>
</evidence>
<dbReference type="AlphaFoldDB" id="A0AAX1ED16"/>